<sequence length="227" mass="24569">MTRQQKTSLLTIVPVTFEQACEFVTDYHRHLPPPPGHKFSAGVVHVASETLAGVVIVGRPVAQHFDDGQTLEVVRTATDGTRNACSALYATAWRAAQALGYTRLITYTQPDSGENGASLRAAVWIVVAHRRPHAGWNRPSRPRTDHGSASVQRTLWEAPQASPPPPEAVASLLAAHCCRECGTDVGRAALSRHQGMCRACLGGAEQASLEFYDLSVDELYPRPANHS</sequence>
<dbReference type="RefSeq" id="WP_215732640.1">
    <property type="nucleotide sequence ID" value="NZ_QLTT01000014.1"/>
</dbReference>
<name>A0ABX9DW19_9PSEU</name>
<dbReference type="NCBIfam" id="NF045478">
    <property type="entry name" value="XF1762_fam"/>
    <property type="match status" value="1"/>
</dbReference>
<reference evidence="1 2" key="1">
    <citation type="submission" date="2018-06" db="EMBL/GenBank/DDBJ databases">
        <title>Genomic Encyclopedia of Type Strains, Phase IV (KMG-IV): sequencing the most valuable type-strain genomes for metagenomic binning, comparative biology and taxonomic classification.</title>
        <authorList>
            <person name="Goeker M."/>
        </authorList>
    </citation>
    <scope>NUCLEOTIDE SEQUENCE [LARGE SCALE GENOMIC DNA]</scope>
    <source>
        <strain evidence="1 2">DSM 45479</strain>
    </source>
</reference>
<dbReference type="Proteomes" id="UP000248714">
    <property type="component" value="Unassembled WGS sequence"/>
</dbReference>
<evidence type="ECO:0000313" key="2">
    <source>
        <dbReference type="Proteomes" id="UP000248714"/>
    </source>
</evidence>
<accession>A0ABX9DW19</accession>
<evidence type="ECO:0000313" key="1">
    <source>
        <dbReference type="EMBL" id="RAS59490.1"/>
    </source>
</evidence>
<comment type="caution">
    <text evidence="1">The sequence shown here is derived from an EMBL/GenBank/DDBJ whole genome shotgun (WGS) entry which is preliminary data.</text>
</comment>
<keyword evidence="2" id="KW-1185">Reference proteome</keyword>
<protein>
    <submittedName>
        <fullName evidence="1">Uncharacterized protein</fullName>
    </submittedName>
</protein>
<proteinExistence type="predicted"/>
<dbReference type="EMBL" id="QLTT01000014">
    <property type="protein sequence ID" value="RAS59490.1"/>
    <property type="molecule type" value="Genomic_DNA"/>
</dbReference>
<dbReference type="InterPro" id="IPR053780">
    <property type="entry name" value="Gp66-like"/>
</dbReference>
<gene>
    <name evidence="1" type="ORF">C8D87_114102</name>
</gene>
<organism evidence="1 2">
    <name type="scientific">Lentzea atacamensis</name>
    <dbReference type="NCBI Taxonomy" id="531938"/>
    <lineage>
        <taxon>Bacteria</taxon>
        <taxon>Bacillati</taxon>
        <taxon>Actinomycetota</taxon>
        <taxon>Actinomycetes</taxon>
        <taxon>Pseudonocardiales</taxon>
        <taxon>Pseudonocardiaceae</taxon>
        <taxon>Lentzea</taxon>
    </lineage>
</organism>